<evidence type="ECO:0000256" key="2">
    <source>
        <dbReference type="ARBA" id="ARBA00007072"/>
    </source>
</evidence>
<feature type="active site" evidence="8">
    <location>
        <position position="27"/>
    </location>
</feature>
<dbReference type="GO" id="GO:0030245">
    <property type="term" value="P:cellulose catabolic process"/>
    <property type="evidence" value="ECO:0007669"/>
    <property type="project" value="UniProtKB-KW"/>
</dbReference>
<dbReference type="Gramene" id="ERN10853">
    <property type="protein sequence ID" value="ERN10853"/>
    <property type="gene ID" value="AMTR_s00027p00247030"/>
</dbReference>
<evidence type="ECO:0000256" key="9">
    <source>
        <dbReference type="PROSITE-ProRule" id="PRU10060"/>
    </source>
</evidence>
<evidence type="ECO:0000256" key="6">
    <source>
        <dbReference type="ARBA" id="ARBA00023295"/>
    </source>
</evidence>
<feature type="active site" evidence="9">
    <location>
        <position position="87"/>
    </location>
</feature>
<protein>
    <recommendedName>
        <fullName evidence="10">Endoglucanase</fullName>
        <ecNumber evidence="10">3.2.1.4</ecNumber>
    </recommendedName>
</protein>
<dbReference type="PANTHER" id="PTHR22298">
    <property type="entry name" value="ENDO-1,4-BETA-GLUCANASE"/>
    <property type="match status" value="1"/>
</dbReference>
<dbReference type="EMBL" id="KI392798">
    <property type="protein sequence ID" value="ERN10853.1"/>
    <property type="molecule type" value="Genomic_DNA"/>
</dbReference>
<dbReference type="InterPro" id="IPR012341">
    <property type="entry name" value="6hp_glycosidase-like_sf"/>
</dbReference>
<evidence type="ECO:0000313" key="12">
    <source>
        <dbReference type="EMBL" id="ERN10853.1"/>
    </source>
</evidence>
<dbReference type="InterPro" id="IPR008928">
    <property type="entry name" value="6-hairpin_glycosidase_sf"/>
</dbReference>
<comment type="similarity">
    <text evidence="2 8 10">Belongs to the glycosyl hydrolase 9 (cellulase E) family.</text>
</comment>
<keyword evidence="6 8" id="KW-0326">Glycosidase</keyword>
<dbReference type="OMA" id="NDYAQSE"/>
<feature type="active site" evidence="9">
    <location>
        <position position="78"/>
    </location>
</feature>
<evidence type="ECO:0000313" key="13">
    <source>
        <dbReference type="Proteomes" id="UP000017836"/>
    </source>
</evidence>
<evidence type="ECO:0000256" key="4">
    <source>
        <dbReference type="ARBA" id="ARBA00023001"/>
    </source>
</evidence>
<dbReference type="eggNOG" id="ENOG502QV58">
    <property type="taxonomic scope" value="Eukaryota"/>
</dbReference>
<feature type="domain" description="Glycoside hydrolase family 9" evidence="11">
    <location>
        <begin position="1"/>
        <end position="100"/>
    </location>
</feature>
<evidence type="ECO:0000256" key="1">
    <source>
        <dbReference type="ARBA" id="ARBA00000966"/>
    </source>
</evidence>
<reference evidence="13" key="1">
    <citation type="journal article" date="2013" name="Science">
        <title>The Amborella genome and the evolution of flowering plants.</title>
        <authorList>
            <consortium name="Amborella Genome Project"/>
        </authorList>
    </citation>
    <scope>NUCLEOTIDE SEQUENCE [LARGE SCALE GENOMIC DNA]</scope>
</reference>
<dbReference type="EC" id="3.2.1.4" evidence="10"/>
<evidence type="ECO:0000256" key="8">
    <source>
        <dbReference type="PROSITE-ProRule" id="PRU10059"/>
    </source>
</evidence>
<keyword evidence="13" id="KW-1185">Reference proteome</keyword>
<dbReference type="STRING" id="13333.W1PS40"/>
<dbReference type="Gene3D" id="1.50.10.10">
    <property type="match status" value="1"/>
</dbReference>
<proteinExistence type="inferred from homology"/>
<keyword evidence="5 8" id="KW-0119">Carbohydrate metabolism</keyword>
<accession>W1PS40</accession>
<sequence>VDYILGDNPMNMSYMVGYGDRYPLKIHHRGSSLPSIVDHPQLIACKEGFVYFSSSGPNPNMHVGAVVGGPGKDDKYNDDRAAFRLSEPTTYINAPLVGVLAYFVANPS</sequence>
<keyword evidence="3 8" id="KW-0378">Hydrolase</keyword>
<comment type="catalytic activity">
    <reaction evidence="1 10">
        <text>Endohydrolysis of (1-&gt;4)-beta-D-glucosidic linkages in cellulose, lichenin and cereal beta-D-glucans.</text>
        <dbReference type="EC" id="3.2.1.4"/>
    </reaction>
</comment>
<dbReference type="PROSITE" id="PS00698">
    <property type="entry name" value="GH9_3"/>
    <property type="match status" value="1"/>
</dbReference>
<evidence type="ECO:0000256" key="10">
    <source>
        <dbReference type="RuleBase" id="RU361166"/>
    </source>
</evidence>
<dbReference type="InterPro" id="IPR001701">
    <property type="entry name" value="Glyco_hydro_9"/>
</dbReference>
<dbReference type="HOGENOM" id="CLU_165105_0_0_1"/>
<evidence type="ECO:0000256" key="3">
    <source>
        <dbReference type="ARBA" id="ARBA00022801"/>
    </source>
</evidence>
<dbReference type="GO" id="GO:0008810">
    <property type="term" value="F:cellulase activity"/>
    <property type="evidence" value="ECO:0007669"/>
    <property type="project" value="UniProtKB-EC"/>
</dbReference>
<keyword evidence="4 10" id="KW-0136">Cellulose degradation</keyword>
<evidence type="ECO:0000256" key="5">
    <source>
        <dbReference type="ARBA" id="ARBA00023277"/>
    </source>
</evidence>
<organism evidence="12 13">
    <name type="scientific">Amborella trichopoda</name>
    <dbReference type="NCBI Taxonomy" id="13333"/>
    <lineage>
        <taxon>Eukaryota</taxon>
        <taxon>Viridiplantae</taxon>
        <taxon>Streptophyta</taxon>
        <taxon>Embryophyta</taxon>
        <taxon>Tracheophyta</taxon>
        <taxon>Spermatophyta</taxon>
        <taxon>Magnoliopsida</taxon>
        <taxon>Amborellales</taxon>
        <taxon>Amborellaceae</taxon>
        <taxon>Amborella</taxon>
    </lineage>
</organism>
<dbReference type="AlphaFoldDB" id="W1PS40"/>
<name>W1PS40_AMBTC</name>
<dbReference type="Pfam" id="PF00759">
    <property type="entry name" value="Glyco_hydro_9"/>
    <property type="match status" value="1"/>
</dbReference>
<dbReference type="SUPFAM" id="SSF48208">
    <property type="entry name" value="Six-hairpin glycosidases"/>
    <property type="match status" value="1"/>
</dbReference>
<dbReference type="PROSITE" id="PS00592">
    <property type="entry name" value="GH9_2"/>
    <property type="match status" value="1"/>
</dbReference>
<feature type="non-terminal residue" evidence="12">
    <location>
        <position position="1"/>
    </location>
</feature>
<dbReference type="InterPro" id="IPR033126">
    <property type="entry name" value="Glyco_hydro_9_Asp/Glu_AS"/>
</dbReference>
<keyword evidence="7 8" id="KW-0624">Polysaccharide degradation</keyword>
<evidence type="ECO:0000256" key="7">
    <source>
        <dbReference type="ARBA" id="ARBA00023326"/>
    </source>
</evidence>
<dbReference type="InterPro" id="IPR018221">
    <property type="entry name" value="Glyco_hydro_9_His_AS"/>
</dbReference>
<gene>
    <name evidence="12" type="ORF">AMTR_s00027p00247030</name>
</gene>
<dbReference type="Proteomes" id="UP000017836">
    <property type="component" value="Unassembled WGS sequence"/>
</dbReference>
<evidence type="ECO:0000259" key="11">
    <source>
        <dbReference type="Pfam" id="PF00759"/>
    </source>
</evidence>